<dbReference type="Pfam" id="PF07734">
    <property type="entry name" value="FBA_1"/>
    <property type="match status" value="1"/>
</dbReference>
<dbReference type="InterPro" id="IPR017451">
    <property type="entry name" value="F-box-assoc_interact_dom"/>
</dbReference>
<dbReference type="AlphaFoldDB" id="A0AA88R2F3"/>
<gene>
    <name evidence="2" type="ORF">RJ640_011104</name>
</gene>
<name>A0AA88R2F3_9ASTE</name>
<dbReference type="InterPro" id="IPR036047">
    <property type="entry name" value="F-box-like_dom_sf"/>
</dbReference>
<evidence type="ECO:0000259" key="1">
    <source>
        <dbReference type="Pfam" id="PF07734"/>
    </source>
</evidence>
<proteinExistence type="predicted"/>
<dbReference type="PANTHER" id="PTHR35546:SF25">
    <property type="entry name" value="F-BOX DOMAIN-CONTAINING PROTEIN"/>
    <property type="match status" value="1"/>
</dbReference>
<protein>
    <recommendedName>
        <fullName evidence="1">F-box associated beta-propeller type 1 domain-containing protein</fullName>
    </recommendedName>
</protein>
<organism evidence="2 3">
    <name type="scientific">Escallonia rubra</name>
    <dbReference type="NCBI Taxonomy" id="112253"/>
    <lineage>
        <taxon>Eukaryota</taxon>
        <taxon>Viridiplantae</taxon>
        <taxon>Streptophyta</taxon>
        <taxon>Embryophyta</taxon>
        <taxon>Tracheophyta</taxon>
        <taxon>Spermatophyta</taxon>
        <taxon>Magnoliopsida</taxon>
        <taxon>eudicotyledons</taxon>
        <taxon>Gunneridae</taxon>
        <taxon>Pentapetalae</taxon>
        <taxon>asterids</taxon>
        <taxon>campanulids</taxon>
        <taxon>Escalloniales</taxon>
        <taxon>Escalloniaceae</taxon>
        <taxon>Escallonia</taxon>
    </lineage>
</organism>
<evidence type="ECO:0000313" key="3">
    <source>
        <dbReference type="Proteomes" id="UP001187471"/>
    </source>
</evidence>
<comment type="caution">
    <text evidence="2">The sequence shown here is derived from an EMBL/GenBank/DDBJ whole genome shotgun (WGS) entry which is preliminary data.</text>
</comment>
<dbReference type="InterPro" id="IPR055290">
    <property type="entry name" value="At3g26010-like"/>
</dbReference>
<dbReference type="NCBIfam" id="TIGR01640">
    <property type="entry name" value="F_box_assoc_1"/>
    <property type="match status" value="1"/>
</dbReference>
<dbReference type="PANTHER" id="PTHR35546">
    <property type="entry name" value="F-BOX PROTEIN INTERACTION DOMAIN PROTEIN-RELATED"/>
    <property type="match status" value="1"/>
</dbReference>
<dbReference type="InterPro" id="IPR006527">
    <property type="entry name" value="F-box-assoc_dom_typ1"/>
</dbReference>
<feature type="domain" description="F-box associated beta-propeller type 1" evidence="1">
    <location>
        <begin position="206"/>
        <end position="343"/>
    </location>
</feature>
<reference evidence="2" key="1">
    <citation type="submission" date="2022-12" db="EMBL/GenBank/DDBJ databases">
        <title>Draft genome assemblies for two species of Escallonia (Escalloniales).</title>
        <authorList>
            <person name="Chanderbali A."/>
            <person name="Dervinis C."/>
            <person name="Anghel I."/>
            <person name="Soltis D."/>
            <person name="Soltis P."/>
            <person name="Zapata F."/>
        </authorList>
    </citation>
    <scope>NUCLEOTIDE SEQUENCE</scope>
    <source>
        <strain evidence="2">UCBG92.1500</strain>
        <tissue evidence="2">Leaf</tissue>
    </source>
</reference>
<accession>A0AA88R2F3</accession>
<keyword evidence="3" id="KW-1185">Reference proteome</keyword>
<dbReference type="SUPFAM" id="SSF81383">
    <property type="entry name" value="F-box domain"/>
    <property type="match status" value="1"/>
</dbReference>
<dbReference type="EMBL" id="JAVXUO010001504">
    <property type="protein sequence ID" value="KAK2981574.1"/>
    <property type="molecule type" value="Genomic_DNA"/>
</dbReference>
<sequence length="454" mass="51293">MIMAENITEEQMLIYEGDEMNHADDESFELLGSEELDRTDTDSFELVDPEEFCARATDSGDDSSSAEIEYLENGTESSDLETDADLDLYFTKFYLSTRGSQEPSLEFPAHGKRKEDMELKDVVKDNLLHFLPAKSLVKFRTVCKEWDKWIISPFLGHKQSYSFRDISGFFCQDPSNTTFLTLDQSAYGIPSPSLEFLPSPAKIRSSCNGFLLCQGWGDENVYYICNPANKQWEVLPPPNCYHGDEPNIVLAFEPSVLNFGAHYQVICPVTMFNDPIIYFEIYSSETKSWKCSAADYVKLGNFELKDSGFYMEGVAYWETYSGELLAFDVKNEICGVQPLPPERTPLGVLSQMDGELCYIQGMIQADGTCIISIYGGFDMSLKHSICIYHGMQDVIAAECRVLPSVNSDVLMFLVEDVLYSYHMRDEQVKVMGTGRGFGAKYFPYVNSLVSLPCK</sequence>
<dbReference type="Proteomes" id="UP001187471">
    <property type="component" value="Unassembled WGS sequence"/>
</dbReference>
<evidence type="ECO:0000313" key="2">
    <source>
        <dbReference type="EMBL" id="KAK2981574.1"/>
    </source>
</evidence>